<dbReference type="EMBL" id="WIXE01006963">
    <property type="protein sequence ID" value="KAK5980820.1"/>
    <property type="molecule type" value="Genomic_DNA"/>
</dbReference>
<name>A0AAN8FM95_TRICO</name>
<protein>
    <submittedName>
        <fullName evidence="1">Uncharacterized protein</fullName>
    </submittedName>
</protein>
<dbReference type="Proteomes" id="UP001331761">
    <property type="component" value="Unassembled WGS sequence"/>
</dbReference>
<gene>
    <name evidence="1" type="ORF">GCK32_012238</name>
</gene>
<organism evidence="1 2">
    <name type="scientific">Trichostrongylus colubriformis</name>
    <name type="common">Black scour worm</name>
    <dbReference type="NCBI Taxonomy" id="6319"/>
    <lineage>
        <taxon>Eukaryota</taxon>
        <taxon>Metazoa</taxon>
        <taxon>Ecdysozoa</taxon>
        <taxon>Nematoda</taxon>
        <taxon>Chromadorea</taxon>
        <taxon>Rhabditida</taxon>
        <taxon>Rhabditina</taxon>
        <taxon>Rhabditomorpha</taxon>
        <taxon>Strongyloidea</taxon>
        <taxon>Trichostrongylidae</taxon>
        <taxon>Trichostrongylus</taxon>
    </lineage>
</organism>
<proteinExistence type="predicted"/>
<reference evidence="1 2" key="1">
    <citation type="submission" date="2019-10" db="EMBL/GenBank/DDBJ databases">
        <title>Assembly and Annotation for the nematode Trichostrongylus colubriformis.</title>
        <authorList>
            <person name="Martin J."/>
        </authorList>
    </citation>
    <scope>NUCLEOTIDE SEQUENCE [LARGE SCALE GENOMIC DNA]</scope>
    <source>
        <strain evidence="1">G859</strain>
        <tissue evidence="1">Whole worm</tissue>
    </source>
</reference>
<accession>A0AAN8FM95</accession>
<keyword evidence="2" id="KW-1185">Reference proteome</keyword>
<evidence type="ECO:0000313" key="1">
    <source>
        <dbReference type="EMBL" id="KAK5980820.1"/>
    </source>
</evidence>
<comment type="caution">
    <text evidence="1">The sequence shown here is derived from an EMBL/GenBank/DDBJ whole genome shotgun (WGS) entry which is preliminary data.</text>
</comment>
<sequence>MHRKLKCIKITSAGETMHIRRNFVEDKTTSLLASVILLSLTHTISGEFFDRFCVRPPYKGKGQFQNKNAECAVKYKLVSKHKEQAREICEGNAPYYVNDFEAGFPTKCVYARPLVQCDEEEAGFEENCLTVKGYGPFDKHGEACGKLQLHSLKSETEKKWVSVIFTGKGPEIWTSISDEEGFQIRHMKKRKGREANNSIEETEEIKPIKLRTRTSTEGEYRKGDLLYGDPVEHHPFLCSRRSSYRATGLQILVSNAQQLGFSLTTAKDRNGDDRPFIVFHNVFTVDASKFEANYKSFDHVCDVLIEEDICNAQLRAITKPEKVRSNVKLDTRFVVVHYRKC</sequence>
<dbReference type="AlphaFoldDB" id="A0AAN8FM95"/>
<evidence type="ECO:0000313" key="2">
    <source>
        <dbReference type="Proteomes" id="UP001331761"/>
    </source>
</evidence>